<comment type="caution">
    <text evidence="1">The sequence shown here is derived from an EMBL/GenBank/DDBJ whole genome shotgun (WGS) entry which is preliminary data.</text>
</comment>
<accession>A0A4T0ML95</accession>
<dbReference type="Proteomes" id="UP000310708">
    <property type="component" value="Unassembled WGS sequence"/>
</dbReference>
<dbReference type="AlphaFoldDB" id="A0A4T0ML95"/>
<dbReference type="EMBL" id="SPRX01000041">
    <property type="protein sequence ID" value="TIC63809.1"/>
    <property type="molecule type" value="Genomic_DNA"/>
</dbReference>
<evidence type="ECO:0000313" key="2">
    <source>
        <dbReference type="Proteomes" id="UP000310708"/>
    </source>
</evidence>
<name>A0A4T0ML95_9BASI</name>
<protein>
    <submittedName>
        <fullName evidence="1">Uncharacterized protein</fullName>
    </submittedName>
</protein>
<sequence>MFFGSVFCSGAMTSSLPNDNGVLGSNKEAILSDPGAQLRTNSEPSFLGFNSMSPVYQRPDDPEPFRVNTFILFVGMPLAAIVFPLWATMATDFATAAKNKWIHWWLGDQQPIKRDGSPDWTVVSGYDCSQPQTCLLTDSVGDATFGILEDSESTQPSSYLSFDEAGNVKSRKVKISYPDPSGKRDMMYLNYRYETAPGHSDTQLSYDEVYNYVLGCADVSQLDKYADTGVFCGGMDNGGDWQAYIQLWAEDRDHEVFMNSLIIGEMNSNNVVLFGSTLIEADLLKFYPYYDACGVTLPANSTVPSNLHIIRKTLA</sequence>
<gene>
    <name evidence="1" type="ORF">E3Q01_03090</name>
</gene>
<evidence type="ECO:0000313" key="1">
    <source>
        <dbReference type="EMBL" id="TIC63809.1"/>
    </source>
</evidence>
<organism evidence="1 2">
    <name type="scientific">Wallemia mellicola</name>
    <dbReference type="NCBI Taxonomy" id="1708541"/>
    <lineage>
        <taxon>Eukaryota</taxon>
        <taxon>Fungi</taxon>
        <taxon>Dikarya</taxon>
        <taxon>Basidiomycota</taxon>
        <taxon>Wallemiomycotina</taxon>
        <taxon>Wallemiomycetes</taxon>
        <taxon>Wallemiales</taxon>
        <taxon>Wallemiaceae</taxon>
        <taxon>Wallemia</taxon>
    </lineage>
</organism>
<proteinExistence type="predicted"/>
<reference evidence="1 2" key="1">
    <citation type="submission" date="2019-03" db="EMBL/GenBank/DDBJ databases">
        <title>Sequencing 25 genomes of Wallemia mellicola.</title>
        <authorList>
            <person name="Gostincar C."/>
        </authorList>
    </citation>
    <scope>NUCLEOTIDE SEQUENCE [LARGE SCALE GENOMIC DNA]</scope>
    <source>
        <strain evidence="1 2">EXF-757</strain>
    </source>
</reference>